<keyword evidence="1" id="KW-1133">Transmembrane helix</keyword>
<gene>
    <name evidence="2" type="ORF">OCV57_05360</name>
</gene>
<feature type="transmembrane region" description="Helical" evidence="1">
    <location>
        <begin position="41"/>
        <end position="63"/>
    </location>
</feature>
<feature type="transmembrane region" description="Helical" evidence="1">
    <location>
        <begin position="83"/>
        <end position="102"/>
    </location>
</feature>
<protein>
    <submittedName>
        <fullName evidence="2">Uncharacterized protein</fullName>
    </submittedName>
</protein>
<sequence>MKAIKTIYNNCGWFLLVLIFGNILLNFFAPNSLIGQENINLVCLFLKIKAISAIVLAFFMIMFMIKSAVTFFNEKGYGLGHKIVGVVFSCFVSILWMNFISVQSQYSTYGIKNLIEEISVVQKISNGSAFKKTINLTKQDDNISVYTKKSKKSSYPSRFQGVQATQLYNFYGVYADSDKLKVYNESINTQLRLSLSKSEFDYYNDLIKSANNNDEFQIEFYTDKDGKNLGYIESIQLVEKKNSPSYSENISVKENSDLYTVTKSDNSELENICWLIVKDGEIQKIVDASEINEFKLQKDVPEGVYTVLLCTDYDSTTHSYTQVSNAIEIII</sequence>
<keyword evidence="3" id="KW-1185">Reference proteome</keyword>
<organism evidence="2 3">
    <name type="scientific">Hominimerdicola aceti</name>
    <dbReference type="NCBI Taxonomy" id="2981726"/>
    <lineage>
        <taxon>Bacteria</taxon>
        <taxon>Bacillati</taxon>
        <taxon>Bacillota</taxon>
        <taxon>Clostridia</taxon>
        <taxon>Eubacteriales</taxon>
        <taxon>Oscillospiraceae</taxon>
        <taxon>Hominimerdicola</taxon>
    </lineage>
</organism>
<evidence type="ECO:0000313" key="3">
    <source>
        <dbReference type="Proteomes" id="UP001208131"/>
    </source>
</evidence>
<dbReference type="Proteomes" id="UP001208131">
    <property type="component" value="Unassembled WGS sequence"/>
</dbReference>
<evidence type="ECO:0000256" key="1">
    <source>
        <dbReference type="SAM" id="Phobius"/>
    </source>
</evidence>
<reference evidence="2 3" key="1">
    <citation type="journal article" date="2021" name="ISME Commun">
        <title>Automated analysis of genomic sequences facilitates high-throughput and comprehensive description of bacteria.</title>
        <authorList>
            <person name="Hitch T.C.A."/>
        </authorList>
    </citation>
    <scope>NUCLEOTIDE SEQUENCE [LARGE SCALE GENOMIC DNA]</scope>
    <source>
        <strain evidence="2 3">Sanger_31</strain>
    </source>
</reference>
<name>A0AAE3IGB7_9FIRM</name>
<keyword evidence="1" id="KW-0812">Transmembrane</keyword>
<evidence type="ECO:0000313" key="2">
    <source>
        <dbReference type="EMBL" id="MCU6705355.1"/>
    </source>
</evidence>
<dbReference type="RefSeq" id="WP_267300707.1">
    <property type="nucleotide sequence ID" value="NZ_JAOQJZ010000004.1"/>
</dbReference>
<comment type="caution">
    <text evidence="2">The sequence shown here is derived from an EMBL/GenBank/DDBJ whole genome shotgun (WGS) entry which is preliminary data.</text>
</comment>
<dbReference type="AlphaFoldDB" id="A0AAE3IGB7"/>
<accession>A0AAE3IGB7</accession>
<proteinExistence type="predicted"/>
<feature type="transmembrane region" description="Helical" evidence="1">
    <location>
        <begin position="12"/>
        <end position="29"/>
    </location>
</feature>
<dbReference type="EMBL" id="JAOQJZ010000004">
    <property type="protein sequence ID" value="MCU6705355.1"/>
    <property type="molecule type" value="Genomic_DNA"/>
</dbReference>
<keyword evidence="1" id="KW-0472">Membrane</keyword>